<dbReference type="InterPro" id="IPR000182">
    <property type="entry name" value="GNAT_dom"/>
</dbReference>
<dbReference type="AlphaFoldDB" id="A0A9D6UZN7"/>
<protein>
    <recommendedName>
        <fullName evidence="1">N-acetyltransferase domain-containing protein</fullName>
    </recommendedName>
</protein>
<dbReference type="PROSITE" id="PS51186">
    <property type="entry name" value="GNAT"/>
    <property type="match status" value="1"/>
</dbReference>
<proteinExistence type="predicted"/>
<gene>
    <name evidence="2" type="ORF">HY912_07795</name>
</gene>
<reference evidence="2" key="1">
    <citation type="submission" date="2020-07" db="EMBL/GenBank/DDBJ databases">
        <title>Huge and variable diversity of episymbiotic CPR bacteria and DPANN archaea in groundwater ecosystems.</title>
        <authorList>
            <person name="He C.Y."/>
            <person name="Keren R."/>
            <person name="Whittaker M."/>
            <person name="Farag I.F."/>
            <person name="Doudna J."/>
            <person name="Cate J.H.D."/>
            <person name="Banfield J.F."/>
        </authorList>
    </citation>
    <scope>NUCLEOTIDE SEQUENCE</scope>
    <source>
        <strain evidence="2">NC_groundwater_1664_Pr3_B-0.1um_52_9</strain>
    </source>
</reference>
<dbReference type="Proteomes" id="UP000807825">
    <property type="component" value="Unassembled WGS sequence"/>
</dbReference>
<evidence type="ECO:0000313" key="2">
    <source>
        <dbReference type="EMBL" id="MBI5249381.1"/>
    </source>
</evidence>
<feature type="domain" description="N-acetyltransferase" evidence="1">
    <location>
        <begin position="1"/>
        <end position="165"/>
    </location>
</feature>
<evidence type="ECO:0000313" key="3">
    <source>
        <dbReference type="Proteomes" id="UP000807825"/>
    </source>
</evidence>
<dbReference type="GO" id="GO:0016747">
    <property type="term" value="F:acyltransferase activity, transferring groups other than amino-acyl groups"/>
    <property type="evidence" value="ECO:0007669"/>
    <property type="project" value="InterPro"/>
</dbReference>
<organism evidence="2 3">
    <name type="scientific">Desulfomonile tiedjei</name>
    <dbReference type="NCBI Taxonomy" id="2358"/>
    <lineage>
        <taxon>Bacteria</taxon>
        <taxon>Pseudomonadati</taxon>
        <taxon>Thermodesulfobacteriota</taxon>
        <taxon>Desulfomonilia</taxon>
        <taxon>Desulfomonilales</taxon>
        <taxon>Desulfomonilaceae</taxon>
        <taxon>Desulfomonile</taxon>
    </lineage>
</organism>
<name>A0A9D6UZN7_9BACT</name>
<accession>A0A9D6UZN7</accession>
<dbReference type="SUPFAM" id="SSF55729">
    <property type="entry name" value="Acyl-CoA N-acyltransferases (Nat)"/>
    <property type="match status" value="1"/>
</dbReference>
<dbReference type="InterPro" id="IPR016181">
    <property type="entry name" value="Acyl_CoA_acyltransferase"/>
</dbReference>
<dbReference type="EMBL" id="JACRDE010000214">
    <property type="protein sequence ID" value="MBI5249381.1"/>
    <property type="molecule type" value="Genomic_DNA"/>
</dbReference>
<sequence>VRLMKPEEAIEVSKLAYRAYGYTYAYEHIYYPERLVELNAAGQIVSAVAVTESGELAGHCAIFNIDKDARIAEIGQAVVKPEFRKLGCLASLTTFILKEVESRDLIGFYTRTVTNHSFSQKVSATFGLKPCGIMLGFAPSDVSFRGITEILPQRESFVVEFKYLKGQENFTLYVPDKHREIVGKIYRNLGVYPQFGVAQSAEHSNASASTLHVLAAGSMPTGYGKIEVLIYGRDVIKQVAARLKELCLKHYDVIGLEVSMSDPMSYSLILEFEKLGFFFSGVLPGREVLTLQYLNNMVLQYDLIKLYSEMGKEILEYIGAQDLAAED</sequence>
<evidence type="ECO:0000259" key="1">
    <source>
        <dbReference type="PROSITE" id="PS51186"/>
    </source>
</evidence>
<feature type="non-terminal residue" evidence="2">
    <location>
        <position position="1"/>
    </location>
</feature>
<comment type="caution">
    <text evidence="2">The sequence shown here is derived from an EMBL/GenBank/DDBJ whole genome shotgun (WGS) entry which is preliminary data.</text>
</comment>
<dbReference type="Gene3D" id="3.40.630.30">
    <property type="match status" value="1"/>
</dbReference>